<evidence type="ECO:0000256" key="2">
    <source>
        <dbReference type="ARBA" id="ARBA00022448"/>
    </source>
</evidence>
<proteinExistence type="inferred from homology"/>
<dbReference type="CDD" id="cd08510">
    <property type="entry name" value="PBP2_Lactococcal_OppA_like"/>
    <property type="match status" value="1"/>
</dbReference>
<dbReference type="PIRSF" id="PIRSF002741">
    <property type="entry name" value="MppA"/>
    <property type="match status" value="1"/>
</dbReference>
<dbReference type="InterPro" id="IPR030678">
    <property type="entry name" value="Peptide/Ni-bd"/>
</dbReference>
<dbReference type="InterPro" id="IPR000914">
    <property type="entry name" value="SBP_5_dom"/>
</dbReference>
<accession>A0A1I1S235</accession>
<dbReference type="PROSITE" id="PS51257">
    <property type="entry name" value="PROKAR_LIPOPROTEIN"/>
    <property type="match status" value="1"/>
</dbReference>
<dbReference type="Gene3D" id="3.10.105.10">
    <property type="entry name" value="Dipeptide-binding Protein, Domain 3"/>
    <property type="match status" value="1"/>
</dbReference>
<protein>
    <submittedName>
        <fullName evidence="6">Peptide/nickel transport system substrate-binding protein</fullName>
    </submittedName>
</protein>
<dbReference type="GO" id="GO:0042597">
    <property type="term" value="C:periplasmic space"/>
    <property type="evidence" value="ECO:0007669"/>
    <property type="project" value="UniProtKB-ARBA"/>
</dbReference>
<dbReference type="GO" id="GO:0043190">
    <property type="term" value="C:ATP-binding cassette (ABC) transporter complex"/>
    <property type="evidence" value="ECO:0007669"/>
    <property type="project" value="InterPro"/>
</dbReference>
<organism evidence="6 7">
    <name type="scientific">Lactobacillus bombicola</name>
    <dbReference type="NCBI Taxonomy" id="1505723"/>
    <lineage>
        <taxon>Bacteria</taxon>
        <taxon>Bacillati</taxon>
        <taxon>Bacillota</taxon>
        <taxon>Bacilli</taxon>
        <taxon>Lactobacillales</taxon>
        <taxon>Lactobacillaceae</taxon>
        <taxon>Lactobacillus</taxon>
    </lineage>
</organism>
<dbReference type="GO" id="GO:0015833">
    <property type="term" value="P:peptide transport"/>
    <property type="evidence" value="ECO:0007669"/>
    <property type="project" value="TreeGrafter"/>
</dbReference>
<dbReference type="PANTHER" id="PTHR30290:SF9">
    <property type="entry name" value="OLIGOPEPTIDE-BINDING PROTEIN APPA"/>
    <property type="match status" value="1"/>
</dbReference>
<dbReference type="InterPro" id="IPR039424">
    <property type="entry name" value="SBP_5"/>
</dbReference>
<evidence type="ECO:0000256" key="4">
    <source>
        <dbReference type="SAM" id="SignalP"/>
    </source>
</evidence>
<gene>
    <name evidence="6" type="ORF">SAMN04487792_0677</name>
</gene>
<dbReference type="PANTHER" id="PTHR30290">
    <property type="entry name" value="PERIPLASMIC BINDING COMPONENT OF ABC TRANSPORTER"/>
    <property type="match status" value="1"/>
</dbReference>
<dbReference type="Gene3D" id="3.40.190.10">
    <property type="entry name" value="Periplasmic binding protein-like II"/>
    <property type="match status" value="1"/>
</dbReference>
<comment type="similarity">
    <text evidence="1">Belongs to the bacterial solute-binding protein 5 family.</text>
</comment>
<dbReference type="AlphaFoldDB" id="A0A1I1S235"/>
<reference evidence="7" key="1">
    <citation type="submission" date="2016-10" db="EMBL/GenBank/DDBJ databases">
        <authorList>
            <person name="Varghese N."/>
            <person name="Submissions S."/>
        </authorList>
    </citation>
    <scope>NUCLEOTIDE SEQUENCE [LARGE SCALE GENOMIC DNA]</scope>
    <source>
        <strain evidence="7">R-53102</strain>
    </source>
</reference>
<dbReference type="GO" id="GO:1904680">
    <property type="term" value="F:peptide transmembrane transporter activity"/>
    <property type="evidence" value="ECO:0007669"/>
    <property type="project" value="TreeGrafter"/>
</dbReference>
<evidence type="ECO:0000313" key="6">
    <source>
        <dbReference type="EMBL" id="SFD40595.1"/>
    </source>
</evidence>
<evidence type="ECO:0000259" key="5">
    <source>
        <dbReference type="Pfam" id="PF00496"/>
    </source>
</evidence>
<evidence type="ECO:0000256" key="3">
    <source>
        <dbReference type="ARBA" id="ARBA00022729"/>
    </source>
</evidence>
<evidence type="ECO:0000313" key="7">
    <source>
        <dbReference type="Proteomes" id="UP000199599"/>
    </source>
</evidence>
<feature type="signal peptide" evidence="4">
    <location>
        <begin position="1"/>
        <end position="21"/>
    </location>
</feature>
<dbReference type="RefSeq" id="WP_090092729.1">
    <property type="nucleotide sequence ID" value="NZ_CBCRVU010000003.1"/>
</dbReference>
<feature type="chain" id="PRO_5038501068" evidence="4">
    <location>
        <begin position="22"/>
        <end position="591"/>
    </location>
</feature>
<dbReference type="EMBL" id="FOMN01000003">
    <property type="protein sequence ID" value="SFD40595.1"/>
    <property type="molecule type" value="Genomic_DNA"/>
</dbReference>
<keyword evidence="3 4" id="KW-0732">Signal</keyword>
<dbReference type="Proteomes" id="UP000199599">
    <property type="component" value="Unassembled WGS sequence"/>
</dbReference>
<evidence type="ECO:0000256" key="1">
    <source>
        <dbReference type="ARBA" id="ARBA00005695"/>
    </source>
</evidence>
<dbReference type="STRING" id="1505723.SAMN04487792_0677"/>
<dbReference type="Pfam" id="PF00496">
    <property type="entry name" value="SBP_bac_5"/>
    <property type="match status" value="1"/>
</dbReference>
<name>A0A1I1S235_9LACO</name>
<sequence length="591" mass="66370">MYKTRIISFTGLIATVALTLAACGKSDSNSINNENAKLVSKFPQAVPVKKAKQGGTVKYAVETDTPFTGIFSDELSTTSIDGAVAAPGEEALFDTDNNFKITDKGPAILKINRTAKTITITVKEGVKWSDGKQVNAKDIEYPYEILANKKTKSQRYSSQFEEIIGMKEYHEGKANTISGIEMPDGDNGRTVIIHFKALKPGMLYSGNGYFWESAAPYHYLKNIAFDKLQSADEIRKKPLFFGPFQVQKIVRGEAVTWVPNKYYWRGKPKLDKITAQVISPNSTSEAIKNQKFDVAQVINSQWNQVKDTKGVNFVAQIPLSYNYLGFKVGKWDNKQGKNVMNSQAKMNNKSLRQAMAFAMNIGSVDQQYTAGLSFPIPTLIPQQFGDYFNKNSQKYDYNLKKANTLLDKAGYKKKGKWRVQPNGKPLTIHLLAKTGSSVQEPTIQNYLQQWQKIGLNVKLVSGRLTEFNSFSDKIQNDDPEVDVFIAGWSLASEPSPASLYSESSPMNYTRFVTSENNKLLNQIDSEKSFNHEYRVQKIHEWQNYMNNQAYVVPMDNSYILTAVNQKLTGYSTKPVDNSNGHQLWGKVGFSK</sequence>
<feature type="domain" description="Solute-binding protein family 5" evidence="5">
    <location>
        <begin position="111"/>
        <end position="501"/>
    </location>
</feature>
<keyword evidence="2" id="KW-0813">Transport</keyword>
<dbReference type="SUPFAM" id="SSF53850">
    <property type="entry name" value="Periplasmic binding protein-like II"/>
    <property type="match status" value="1"/>
</dbReference>